<dbReference type="AlphaFoldDB" id="A0A6J6X4Y8"/>
<dbReference type="InterPro" id="IPR036390">
    <property type="entry name" value="WH_DNA-bd_sf"/>
</dbReference>
<protein>
    <submittedName>
        <fullName evidence="2">Unannotated protein</fullName>
    </submittedName>
</protein>
<reference evidence="2" key="1">
    <citation type="submission" date="2020-05" db="EMBL/GenBank/DDBJ databases">
        <authorList>
            <person name="Chiriac C."/>
            <person name="Salcher M."/>
            <person name="Ghai R."/>
            <person name="Kavagutti S V."/>
        </authorList>
    </citation>
    <scope>NUCLEOTIDE SEQUENCE</scope>
</reference>
<dbReference type="InterPro" id="IPR036388">
    <property type="entry name" value="WH-like_DNA-bd_sf"/>
</dbReference>
<gene>
    <name evidence="1" type="ORF">UFOPK1446_00665</name>
    <name evidence="2" type="ORF">UFOPK3024_00115</name>
</gene>
<evidence type="ECO:0000313" key="2">
    <source>
        <dbReference type="EMBL" id="CAB4792440.1"/>
    </source>
</evidence>
<name>A0A6J6X4Y8_9ZZZZ</name>
<evidence type="ECO:0000313" key="1">
    <source>
        <dbReference type="EMBL" id="CAB4545290.1"/>
    </source>
</evidence>
<sequence>MESGAERIVRSLVDVGPATAAVLAERLGVTPGAVRRHLDPMLDKGLLTAGDQAPYGPRTERGRGRPARVYAVTDAGREWLPKGYEALSVELLRFLRDEVGPDAVVSFATARLGDQRERYAAALEEVTAQERPYALAQLLTQEGFAATVDVAGSPIEGTQICQHHCPVGHAAAEFPQLCDAEGAMFSELLGTHVQRLATIGHGDPVCTTHLPAIPVPTRSAS</sequence>
<dbReference type="CDD" id="cd00090">
    <property type="entry name" value="HTH_ARSR"/>
    <property type="match status" value="1"/>
</dbReference>
<organism evidence="2">
    <name type="scientific">freshwater metagenome</name>
    <dbReference type="NCBI Taxonomy" id="449393"/>
    <lineage>
        <taxon>unclassified sequences</taxon>
        <taxon>metagenomes</taxon>
        <taxon>ecological metagenomes</taxon>
    </lineage>
</organism>
<dbReference type="EMBL" id="CAEZSO010000120">
    <property type="protein sequence ID" value="CAB4545290.1"/>
    <property type="molecule type" value="Genomic_DNA"/>
</dbReference>
<dbReference type="Pfam" id="PF13412">
    <property type="entry name" value="HTH_24"/>
    <property type="match status" value="1"/>
</dbReference>
<dbReference type="EMBL" id="CAFAAK010000009">
    <property type="protein sequence ID" value="CAB4792440.1"/>
    <property type="molecule type" value="Genomic_DNA"/>
</dbReference>
<proteinExistence type="predicted"/>
<dbReference type="Gene3D" id="1.10.10.10">
    <property type="entry name" value="Winged helix-like DNA-binding domain superfamily/Winged helix DNA-binding domain"/>
    <property type="match status" value="1"/>
</dbReference>
<dbReference type="InterPro" id="IPR011991">
    <property type="entry name" value="ArsR-like_HTH"/>
</dbReference>
<dbReference type="SUPFAM" id="SSF46785">
    <property type="entry name" value="Winged helix' DNA-binding domain"/>
    <property type="match status" value="1"/>
</dbReference>
<accession>A0A6J6X4Y8</accession>